<dbReference type="GO" id="GO:0006351">
    <property type="term" value="P:DNA-templated transcription"/>
    <property type="evidence" value="ECO:0007669"/>
    <property type="project" value="InterPro"/>
</dbReference>
<dbReference type="GO" id="GO:0000439">
    <property type="term" value="C:transcription factor TFIIH core complex"/>
    <property type="evidence" value="ECO:0007669"/>
    <property type="project" value="InterPro"/>
</dbReference>
<gene>
    <name evidence="3" type="ordered locus">TP04_0697</name>
</gene>
<dbReference type="eggNOG" id="ENOG502SVQD">
    <property type="taxonomic scope" value="Eukaryota"/>
</dbReference>
<dbReference type="EMBL" id="AAGK01000004">
    <property type="protein sequence ID" value="EAN32050.1"/>
    <property type="molecule type" value="Genomic_DNA"/>
</dbReference>
<organism evidence="3 4">
    <name type="scientific">Theileria parva</name>
    <name type="common">East coast fever infection agent</name>
    <dbReference type="NCBI Taxonomy" id="5875"/>
    <lineage>
        <taxon>Eukaryota</taxon>
        <taxon>Sar</taxon>
        <taxon>Alveolata</taxon>
        <taxon>Apicomplexa</taxon>
        <taxon>Aconoidasida</taxon>
        <taxon>Piroplasmida</taxon>
        <taxon>Theileriidae</taxon>
        <taxon>Theileria</taxon>
    </lineage>
</organism>
<dbReference type="SUPFAM" id="SSF140383">
    <property type="entry name" value="BSD domain-like"/>
    <property type="match status" value="1"/>
</dbReference>
<sequence>MSEYRFENVLIEGVKGTILLNNYDLLFVVDNHTYKWSLSNWIRSEKSKKTPKVRLSFKESSTKLTSEYSEYDVLLKPVVVADFIDDRERLEEFSNVLTECSTKSRHLPKEPEVTKPPPAPTTVIPEPEQPAPPNVIEEDFEQAKRVFLDSNDKLARIYSSLVVSEEDSEGLISSKDFWEHHKTELKTNVSQLKARSNLEGFLSVPPASTLVNSQNVYVYSKQLAETLLAEDETIRNLHKKLVLDKNMPEESFWKRILQSRYFYNLIDEKPPEDKILYEEIKGIPIRKSQKKLDTNHILRISDPSSEVITLEDNKKVYRNRKYMDVNKKFGKNFTLDGTRGILVQRFNDHSLNIMNKTQSASPDLSESSAPKPTDEQLESNIENYRKRKLLDATIHDLEEKEDQEVDSLCVINSLRMPGTHAEPPSPLVKAESSESANKIQLKLHHSTSFPDRSSWISELRDFDIVKYIKDSKLDVKVSKKMFVVNTKLCQSEKLITSPQFEFDPNTVKLMTEIHQELMEVLQMYYKTLMPEEEKRSKLLSILRMIKHRIESMNEVGISSKTVKALQSGMLDQITAAESYDLKLRSYVAKLRSQRK</sequence>
<dbReference type="Gene3D" id="6.10.140.1200">
    <property type="match status" value="1"/>
</dbReference>
<dbReference type="GO" id="GO:0006289">
    <property type="term" value="P:nucleotide-excision repair"/>
    <property type="evidence" value="ECO:0007669"/>
    <property type="project" value="InterPro"/>
</dbReference>
<feature type="region of interest" description="Disordered" evidence="1">
    <location>
        <begin position="358"/>
        <end position="379"/>
    </location>
</feature>
<reference evidence="3 4" key="1">
    <citation type="journal article" date="2005" name="Science">
        <title>Genome sequence of Theileria parva, a bovine pathogen that transforms lymphocytes.</title>
        <authorList>
            <person name="Gardner M.J."/>
            <person name="Bishop R."/>
            <person name="Shah T."/>
            <person name="de Villiers E.P."/>
            <person name="Carlton J.M."/>
            <person name="Hall N."/>
            <person name="Ren Q."/>
            <person name="Paulsen I.T."/>
            <person name="Pain A."/>
            <person name="Berriman M."/>
            <person name="Wilson R.J.M."/>
            <person name="Sato S."/>
            <person name="Ralph S.A."/>
            <person name="Mann D.J."/>
            <person name="Xiong Z."/>
            <person name="Shallom S.J."/>
            <person name="Weidman J."/>
            <person name="Jiang L."/>
            <person name="Lynn J."/>
            <person name="Weaver B."/>
            <person name="Shoaibi A."/>
            <person name="Domingo A.R."/>
            <person name="Wasawo D."/>
            <person name="Crabtree J."/>
            <person name="Wortman J.R."/>
            <person name="Haas B."/>
            <person name="Angiuoli S.V."/>
            <person name="Creasy T.H."/>
            <person name="Lu C."/>
            <person name="Suh B."/>
            <person name="Silva J.C."/>
            <person name="Utterback T.R."/>
            <person name="Feldblyum T.V."/>
            <person name="Pertea M."/>
            <person name="Allen J."/>
            <person name="Nierman W.C."/>
            <person name="Taracha E.L.N."/>
            <person name="Salzberg S.L."/>
            <person name="White O.R."/>
            <person name="Fitzhugh H.A."/>
            <person name="Morzaria S."/>
            <person name="Venter J.C."/>
            <person name="Fraser C.M."/>
            <person name="Nene V."/>
        </authorList>
    </citation>
    <scope>NUCLEOTIDE SEQUENCE [LARGE SCALE GENOMIC DNA]</scope>
    <source>
        <strain evidence="3 4">Muguga</strain>
    </source>
</reference>
<dbReference type="GeneID" id="3500725"/>
<dbReference type="InterPro" id="IPR027079">
    <property type="entry name" value="Tfb1/GTF2H1"/>
</dbReference>
<dbReference type="Gene3D" id="1.10.3970.10">
    <property type="entry name" value="BSD domain"/>
    <property type="match status" value="1"/>
</dbReference>
<feature type="region of interest" description="Disordered" evidence="1">
    <location>
        <begin position="104"/>
        <end position="129"/>
    </location>
</feature>
<dbReference type="KEGG" id="tpv:TP04_0697"/>
<accession>Q4N1N5</accession>
<dbReference type="OMA" id="MCIQNNI"/>
<name>Q4N1N5_THEPA</name>
<comment type="caution">
    <text evidence="3">The sequence shown here is derived from an EMBL/GenBank/DDBJ whole genome shotgun (WGS) entry which is preliminary data.</text>
</comment>
<proteinExistence type="predicted"/>
<dbReference type="InterPro" id="IPR035925">
    <property type="entry name" value="BSD_dom_sf"/>
</dbReference>
<dbReference type="PANTHER" id="PTHR12856">
    <property type="entry name" value="TRANSCRIPTION INITIATION FACTOR IIH-RELATED"/>
    <property type="match status" value="1"/>
</dbReference>
<dbReference type="STRING" id="5875.Q4N1N5"/>
<evidence type="ECO:0000256" key="1">
    <source>
        <dbReference type="SAM" id="MobiDB-lite"/>
    </source>
</evidence>
<dbReference type="InterPro" id="IPR005607">
    <property type="entry name" value="BSD_dom"/>
</dbReference>
<evidence type="ECO:0000313" key="4">
    <source>
        <dbReference type="Proteomes" id="UP000001949"/>
    </source>
</evidence>
<feature type="compositionally biased region" description="Polar residues" evidence="1">
    <location>
        <begin position="358"/>
        <end position="370"/>
    </location>
</feature>
<evidence type="ECO:0000313" key="3">
    <source>
        <dbReference type="EMBL" id="EAN32050.1"/>
    </source>
</evidence>
<dbReference type="Proteomes" id="UP000001949">
    <property type="component" value="Unassembled WGS sequence"/>
</dbReference>
<dbReference type="AlphaFoldDB" id="Q4N1N5"/>
<dbReference type="PROSITE" id="PS50858">
    <property type="entry name" value="BSD"/>
    <property type="match status" value="1"/>
</dbReference>
<dbReference type="RefSeq" id="XP_764333.1">
    <property type="nucleotide sequence ID" value="XM_759240.1"/>
</dbReference>
<evidence type="ECO:0000259" key="2">
    <source>
        <dbReference type="PROSITE" id="PS50858"/>
    </source>
</evidence>
<dbReference type="InParanoid" id="Q4N1N5"/>
<keyword evidence="4" id="KW-1185">Reference proteome</keyword>
<feature type="domain" description="BSD" evidence="2">
    <location>
        <begin position="210"/>
        <end position="264"/>
    </location>
</feature>
<protein>
    <recommendedName>
        <fullName evidence="2">BSD domain-containing protein</fullName>
    </recommendedName>
</protein>
<dbReference type="VEuPathDB" id="PiroplasmaDB:TpMuguga_04g00697"/>